<evidence type="ECO:0000256" key="1">
    <source>
        <dbReference type="SAM" id="MobiDB-lite"/>
    </source>
</evidence>
<feature type="transmembrane region" description="Helical" evidence="2">
    <location>
        <begin position="50"/>
        <end position="72"/>
    </location>
</feature>
<feature type="region of interest" description="Disordered" evidence="1">
    <location>
        <begin position="94"/>
        <end position="121"/>
    </location>
</feature>
<evidence type="ECO:0000256" key="2">
    <source>
        <dbReference type="SAM" id="Phobius"/>
    </source>
</evidence>
<organism evidence="3 4">
    <name type="scientific">Actinomadura harenae</name>
    <dbReference type="NCBI Taxonomy" id="2483351"/>
    <lineage>
        <taxon>Bacteria</taxon>
        <taxon>Bacillati</taxon>
        <taxon>Actinomycetota</taxon>
        <taxon>Actinomycetes</taxon>
        <taxon>Streptosporangiales</taxon>
        <taxon>Thermomonosporaceae</taxon>
        <taxon>Actinomadura</taxon>
    </lineage>
</organism>
<dbReference type="AlphaFoldDB" id="A0A3M2LXV4"/>
<dbReference type="EMBL" id="RFFG01000043">
    <property type="protein sequence ID" value="RMI41413.1"/>
    <property type="molecule type" value="Genomic_DNA"/>
</dbReference>
<proteinExistence type="predicted"/>
<reference evidence="3 4" key="1">
    <citation type="submission" date="2018-10" db="EMBL/GenBank/DDBJ databases">
        <title>Isolation from soil.</title>
        <authorList>
            <person name="Hu J."/>
        </authorList>
    </citation>
    <scope>NUCLEOTIDE SEQUENCE [LARGE SCALE GENOMIC DNA]</scope>
    <source>
        <strain evidence="3 4">NEAU-Ht49</strain>
    </source>
</reference>
<evidence type="ECO:0000313" key="3">
    <source>
        <dbReference type="EMBL" id="RMI41413.1"/>
    </source>
</evidence>
<dbReference type="RefSeq" id="WP_122196574.1">
    <property type="nucleotide sequence ID" value="NZ_JBHSKC010000027.1"/>
</dbReference>
<keyword evidence="2" id="KW-0812">Transmembrane</keyword>
<name>A0A3M2LXV4_9ACTN</name>
<dbReference type="OrthoDB" id="3421991at2"/>
<protein>
    <submittedName>
        <fullName evidence="3">Uncharacterized protein</fullName>
    </submittedName>
</protein>
<sequence length="284" mass="29551">MIEARDSGSSPGPTPPGSPSGTDTGQRDFWPADSGGDGDGKGSKGPNPKLLIGGAIVLVVVVAAVAVVAMMASGGGKKSGGAAKQGAQLLPTAFTPWAPEKEMGKISDRQRDGRPITEGEVFPPDVKTVAYKKYSFTLAGTSLASDCKDATWGQRLQADLAAHQCTQVARGAYVSQDKQHVGQFAVLNMANQDGAQQIVRDLDPATNAGFVRALDPDGAVAFHSGFSAAYAHTYGHFVILSWVQRAGGAQPANLSELVDLSLAVEKPADFVWGRLEMAGDNSKQ</sequence>
<evidence type="ECO:0000313" key="4">
    <source>
        <dbReference type="Proteomes" id="UP000282674"/>
    </source>
</evidence>
<keyword evidence="2" id="KW-1133">Transmembrane helix</keyword>
<comment type="caution">
    <text evidence="3">The sequence shown here is derived from an EMBL/GenBank/DDBJ whole genome shotgun (WGS) entry which is preliminary data.</text>
</comment>
<accession>A0A3M2LXV4</accession>
<dbReference type="Proteomes" id="UP000282674">
    <property type="component" value="Unassembled WGS sequence"/>
</dbReference>
<feature type="compositionally biased region" description="Basic and acidic residues" evidence="1">
    <location>
        <begin position="99"/>
        <end position="117"/>
    </location>
</feature>
<keyword evidence="4" id="KW-1185">Reference proteome</keyword>
<feature type="region of interest" description="Disordered" evidence="1">
    <location>
        <begin position="1"/>
        <end position="46"/>
    </location>
</feature>
<gene>
    <name evidence="3" type="ORF">EBO15_23410</name>
</gene>
<keyword evidence="2" id="KW-0472">Membrane</keyword>